<dbReference type="AlphaFoldDB" id="A0A0B4EKM9"/>
<evidence type="ECO:0000313" key="2">
    <source>
        <dbReference type="Proteomes" id="UP000031186"/>
    </source>
</evidence>
<comment type="caution">
    <text evidence="1">The sequence shown here is derived from an EMBL/GenBank/DDBJ whole genome shotgun (WGS) entry which is preliminary data.</text>
</comment>
<keyword evidence="2" id="KW-1185">Reference proteome</keyword>
<dbReference type="VEuPathDB" id="FungiDB:MAN_07846"/>
<sequence length="292" mass="32777">MALNTADRYRASMKRPHDFGYALHQPKPFTRLCPGKVGYLDEYQNWHPLLDLEKPDDIAAEGYTPFILPRHSVPDACQWGPCLSTTTVDTPVDISARGTLQALGLPAEVTAVVQYRTFTDFGAVLMCDDKVVSEGFDVRSPFLEWLKQNSGRLLANYPDVKRYGLCAVTWTYSATDIHIKTWTDTDTRVTVGFVSKADPLAHGGVQTSWARSQSSSGWFSWNDQKRVIFFTGVKITFGFFGVNEQQERGWRGVKKDSCFLVTDSALDEDCEAEAEAFGDDWQEIKMATDENA</sequence>
<dbReference type="HOGENOM" id="CLU_060580_0_0_1"/>
<evidence type="ECO:0000313" key="1">
    <source>
        <dbReference type="EMBL" id="KID62630.1"/>
    </source>
</evidence>
<proteinExistence type="predicted"/>
<name>A0A0B4EKM9_METAF</name>
<dbReference type="Proteomes" id="UP000031186">
    <property type="component" value="Unassembled WGS sequence"/>
</dbReference>
<protein>
    <submittedName>
        <fullName evidence="1">Uncharacterized protein</fullName>
    </submittedName>
</protein>
<gene>
    <name evidence="1" type="ORF">MAN_07846</name>
</gene>
<feature type="non-terminal residue" evidence="1">
    <location>
        <position position="1"/>
    </location>
</feature>
<reference evidence="1 2" key="1">
    <citation type="journal article" date="2014" name="Proc. Natl. Acad. Sci. U.S.A.">
        <title>Trajectory and genomic determinants of fungal-pathogen speciation and host adaptation.</title>
        <authorList>
            <person name="Hu X."/>
            <person name="Xiao G."/>
            <person name="Zheng P."/>
            <person name="Shang Y."/>
            <person name="Su Y."/>
            <person name="Zhang X."/>
            <person name="Liu X."/>
            <person name="Zhan S."/>
            <person name="St Leger R.J."/>
            <person name="Wang C."/>
        </authorList>
    </citation>
    <scope>NUCLEOTIDE SEQUENCE [LARGE SCALE GENOMIC DNA]</scope>
    <source>
        <strain evidence="1 2">ARSEF 549</strain>
    </source>
</reference>
<organism evidence="1 2">
    <name type="scientific">Metarhizium anisopliae (strain ARSEF 549)</name>
    <dbReference type="NCBI Taxonomy" id="3151832"/>
    <lineage>
        <taxon>Eukaryota</taxon>
        <taxon>Fungi</taxon>
        <taxon>Dikarya</taxon>
        <taxon>Ascomycota</taxon>
        <taxon>Pezizomycotina</taxon>
        <taxon>Sordariomycetes</taxon>
        <taxon>Hypocreomycetidae</taxon>
        <taxon>Hypocreales</taxon>
        <taxon>Clavicipitaceae</taxon>
        <taxon>Metarhizium</taxon>
    </lineage>
</organism>
<accession>A0A0B4EKM9</accession>
<dbReference type="EMBL" id="AZNF01000011">
    <property type="protein sequence ID" value="KID62630.1"/>
    <property type="molecule type" value="Genomic_DNA"/>
</dbReference>